<dbReference type="EMBL" id="REFZ01000010">
    <property type="protein sequence ID" value="RQG99217.1"/>
    <property type="molecule type" value="Genomic_DNA"/>
</dbReference>
<organism evidence="1 2">
    <name type="scientific">Natrarchaeobius chitinivorans</name>
    <dbReference type="NCBI Taxonomy" id="1679083"/>
    <lineage>
        <taxon>Archaea</taxon>
        <taxon>Methanobacteriati</taxon>
        <taxon>Methanobacteriota</taxon>
        <taxon>Stenosarchaea group</taxon>
        <taxon>Halobacteria</taxon>
        <taxon>Halobacteriales</taxon>
        <taxon>Natrialbaceae</taxon>
        <taxon>Natrarchaeobius</taxon>
    </lineage>
</organism>
<evidence type="ECO:0000313" key="2">
    <source>
        <dbReference type="Proteomes" id="UP000281431"/>
    </source>
</evidence>
<comment type="caution">
    <text evidence="1">The sequence shown here is derived from an EMBL/GenBank/DDBJ whole genome shotgun (WGS) entry which is preliminary data.</text>
</comment>
<proteinExistence type="predicted"/>
<reference evidence="1 2" key="1">
    <citation type="submission" date="2018-10" db="EMBL/GenBank/DDBJ databases">
        <title>Natrarchaeobius chitinivorans gen. nov., sp. nov., and Natrarchaeobius haloalkaliphilus sp. nov., alkaliphilic, chitin-utilizing haloarchaea from hypersaline alkaline lakes.</title>
        <authorList>
            <person name="Sorokin D.Y."/>
            <person name="Elcheninov A.G."/>
            <person name="Kostrikina N.A."/>
            <person name="Bale N.J."/>
            <person name="Sinninghe Damste J.S."/>
            <person name="Khijniak T.V."/>
            <person name="Kublanov I.V."/>
            <person name="Toshchakov S.V."/>
        </authorList>
    </citation>
    <scope>NUCLEOTIDE SEQUENCE [LARGE SCALE GENOMIC DNA]</scope>
    <source>
        <strain evidence="1 2">AArcht7</strain>
    </source>
</reference>
<accession>A0A3N6M9U7</accession>
<gene>
    <name evidence="1" type="ORF">EA472_15240</name>
</gene>
<keyword evidence="2" id="KW-1185">Reference proteome</keyword>
<dbReference type="Proteomes" id="UP000281431">
    <property type="component" value="Unassembled WGS sequence"/>
</dbReference>
<name>A0A3N6M9U7_NATCH</name>
<dbReference type="AlphaFoldDB" id="A0A3N6M9U7"/>
<evidence type="ECO:0000313" key="1">
    <source>
        <dbReference type="EMBL" id="RQG99217.1"/>
    </source>
</evidence>
<sequence>MCINTFARSTIGHDGRVPYLLEGLPTSIARPIEIDPTESVVGTWTDAVRYPVAMATPRRVRSFIR</sequence>
<protein>
    <submittedName>
        <fullName evidence="1">Uncharacterized protein</fullName>
    </submittedName>
</protein>